<dbReference type="STRING" id="1448321.A0A317WUU2"/>
<feature type="compositionally biased region" description="Polar residues" evidence="5">
    <location>
        <begin position="908"/>
        <end position="919"/>
    </location>
</feature>
<evidence type="ECO:0000313" key="9">
    <source>
        <dbReference type="Proteomes" id="UP000247233"/>
    </source>
</evidence>
<feature type="compositionally biased region" description="Basic and acidic residues" evidence="5">
    <location>
        <begin position="1059"/>
        <end position="1072"/>
    </location>
</feature>
<reference evidence="8 9" key="1">
    <citation type="submission" date="2016-12" db="EMBL/GenBank/DDBJ databases">
        <title>The genomes of Aspergillus section Nigri reveals drivers in fungal speciation.</title>
        <authorList>
            <consortium name="DOE Joint Genome Institute"/>
            <person name="Vesth T.C."/>
            <person name="Nybo J."/>
            <person name="Theobald S."/>
            <person name="Brandl J."/>
            <person name="Frisvad J.C."/>
            <person name="Nielsen K.F."/>
            <person name="Lyhne E.K."/>
            <person name="Kogle M.E."/>
            <person name="Kuo A."/>
            <person name="Riley R."/>
            <person name="Clum A."/>
            <person name="Nolan M."/>
            <person name="Lipzen A."/>
            <person name="Salamov A."/>
            <person name="Henrissat B."/>
            <person name="Wiebenga A."/>
            <person name="De Vries R.P."/>
            <person name="Grigoriev I.V."/>
            <person name="Mortensen U.H."/>
            <person name="Andersen M.R."/>
            <person name="Baker S.E."/>
        </authorList>
    </citation>
    <scope>NUCLEOTIDE SEQUENCE [LARGE SCALE GENOMIC DNA]</scope>
    <source>
        <strain evidence="8 9">CBS 117.55</strain>
    </source>
</reference>
<dbReference type="InterPro" id="IPR036259">
    <property type="entry name" value="MFS_trans_sf"/>
</dbReference>
<dbReference type="GO" id="GO:0005975">
    <property type="term" value="P:carbohydrate metabolic process"/>
    <property type="evidence" value="ECO:0007669"/>
    <property type="project" value="TreeGrafter"/>
</dbReference>
<feature type="transmembrane region" description="Helical" evidence="6">
    <location>
        <begin position="669"/>
        <end position="693"/>
    </location>
</feature>
<dbReference type="InterPro" id="IPR002020">
    <property type="entry name" value="Citrate_synthase"/>
</dbReference>
<dbReference type="InterPro" id="IPR035810">
    <property type="entry name" value="PEBP_euk"/>
</dbReference>
<dbReference type="VEuPathDB" id="FungiDB:BO70DRAFT_385216"/>
<accession>A0A317WUU2</accession>
<dbReference type="SUPFAM" id="SSF103473">
    <property type="entry name" value="MFS general substrate transporter"/>
    <property type="match status" value="1"/>
</dbReference>
<proteinExistence type="inferred from homology"/>
<dbReference type="AlphaFoldDB" id="A0A317WUU2"/>
<dbReference type="InterPro" id="IPR036610">
    <property type="entry name" value="PEBP-like_sf"/>
</dbReference>
<dbReference type="GO" id="GO:0016020">
    <property type="term" value="C:membrane"/>
    <property type="evidence" value="ECO:0007669"/>
    <property type="project" value="UniProtKB-SubCell"/>
</dbReference>
<keyword evidence="9" id="KW-1185">Reference proteome</keyword>
<dbReference type="Gene3D" id="3.90.280.10">
    <property type="entry name" value="PEBP-like"/>
    <property type="match status" value="1"/>
</dbReference>
<dbReference type="GO" id="GO:0022857">
    <property type="term" value="F:transmembrane transporter activity"/>
    <property type="evidence" value="ECO:0007669"/>
    <property type="project" value="InterPro"/>
</dbReference>
<dbReference type="Gene3D" id="1.20.1250.20">
    <property type="entry name" value="MFS general substrate transporter like domains"/>
    <property type="match status" value="1"/>
</dbReference>
<dbReference type="Proteomes" id="UP000247233">
    <property type="component" value="Unassembled WGS sequence"/>
</dbReference>
<dbReference type="EMBL" id="MSFL01000004">
    <property type="protein sequence ID" value="PWY89072.1"/>
    <property type="molecule type" value="Genomic_DNA"/>
</dbReference>
<evidence type="ECO:0000256" key="4">
    <source>
        <dbReference type="RuleBase" id="RU000441"/>
    </source>
</evidence>
<dbReference type="SUPFAM" id="SSF49777">
    <property type="entry name" value="PEBP-like"/>
    <property type="match status" value="1"/>
</dbReference>
<feature type="transmembrane region" description="Helical" evidence="6">
    <location>
        <begin position="529"/>
        <end position="548"/>
    </location>
</feature>
<dbReference type="RefSeq" id="XP_025402259.1">
    <property type="nucleotide sequence ID" value="XM_025545718.1"/>
</dbReference>
<keyword evidence="6" id="KW-0812">Transmembrane</keyword>
<feature type="region of interest" description="Disordered" evidence="5">
    <location>
        <begin position="1056"/>
        <end position="1150"/>
    </location>
</feature>
<dbReference type="InterPro" id="IPR011701">
    <property type="entry name" value="MFS"/>
</dbReference>
<dbReference type="InterPro" id="IPR020846">
    <property type="entry name" value="MFS_dom"/>
</dbReference>
<feature type="transmembrane region" description="Helical" evidence="6">
    <location>
        <begin position="464"/>
        <end position="484"/>
    </location>
</feature>
<dbReference type="PANTHER" id="PTHR11739">
    <property type="entry name" value="CITRATE SYNTHASE"/>
    <property type="match status" value="1"/>
</dbReference>
<dbReference type="Gene3D" id="1.10.580.10">
    <property type="entry name" value="Citrate Synthase, domain 1"/>
    <property type="match status" value="1"/>
</dbReference>
<gene>
    <name evidence="8" type="ORF">BO70DRAFT_385216</name>
</gene>
<comment type="similarity">
    <text evidence="2 4">Belongs to the citrate synthase family.</text>
</comment>
<dbReference type="InterPro" id="IPR036969">
    <property type="entry name" value="Citrate_synthase_sf"/>
</dbReference>
<dbReference type="InterPro" id="IPR016143">
    <property type="entry name" value="Citrate_synth-like_sm_a-sub"/>
</dbReference>
<feature type="transmembrane region" description="Helical" evidence="6">
    <location>
        <begin position="637"/>
        <end position="657"/>
    </location>
</feature>
<feature type="transmembrane region" description="Helical" evidence="6">
    <location>
        <begin position="799"/>
        <end position="819"/>
    </location>
</feature>
<feature type="transmembrane region" description="Helical" evidence="6">
    <location>
        <begin position="825"/>
        <end position="842"/>
    </location>
</feature>
<keyword evidence="3 4" id="KW-0808">Transferase</keyword>
<feature type="transmembrane region" description="Helical" evidence="6">
    <location>
        <begin position="757"/>
        <end position="778"/>
    </location>
</feature>
<dbReference type="Pfam" id="PF00285">
    <property type="entry name" value="Citrate_synt"/>
    <property type="match status" value="1"/>
</dbReference>
<dbReference type="Gene3D" id="1.20.1720.10">
    <property type="entry name" value="Multidrug resistance protein D"/>
    <property type="match status" value="1"/>
</dbReference>
<dbReference type="GeneID" id="37067955"/>
<organism evidence="8 9">
    <name type="scientific">Aspergillus heteromorphus CBS 117.55</name>
    <dbReference type="NCBI Taxonomy" id="1448321"/>
    <lineage>
        <taxon>Eukaryota</taxon>
        <taxon>Fungi</taxon>
        <taxon>Dikarya</taxon>
        <taxon>Ascomycota</taxon>
        <taxon>Pezizomycotina</taxon>
        <taxon>Eurotiomycetes</taxon>
        <taxon>Eurotiomycetidae</taxon>
        <taxon>Eurotiales</taxon>
        <taxon>Aspergillaceae</taxon>
        <taxon>Aspergillus</taxon>
        <taxon>Aspergillus subgen. Circumdati</taxon>
    </lineage>
</organism>
<dbReference type="InterPro" id="IPR016142">
    <property type="entry name" value="Citrate_synth-like_lrg_a-sub"/>
</dbReference>
<dbReference type="GO" id="GO:0005759">
    <property type="term" value="C:mitochondrial matrix"/>
    <property type="evidence" value="ECO:0007669"/>
    <property type="project" value="TreeGrafter"/>
</dbReference>
<dbReference type="GO" id="GO:0046912">
    <property type="term" value="F:acyltransferase activity, acyl groups converted into alkyl on transfer"/>
    <property type="evidence" value="ECO:0007669"/>
    <property type="project" value="InterPro"/>
</dbReference>
<evidence type="ECO:0000313" key="8">
    <source>
        <dbReference type="EMBL" id="PWY89072.1"/>
    </source>
</evidence>
<keyword evidence="6" id="KW-0472">Membrane</keyword>
<dbReference type="Pfam" id="PF07690">
    <property type="entry name" value="MFS_1"/>
    <property type="match status" value="1"/>
</dbReference>
<evidence type="ECO:0000256" key="1">
    <source>
        <dbReference type="ARBA" id="ARBA00004141"/>
    </source>
</evidence>
<dbReference type="CDD" id="cd00866">
    <property type="entry name" value="PEBP_euk"/>
    <property type="match status" value="1"/>
</dbReference>
<evidence type="ECO:0000259" key="7">
    <source>
        <dbReference type="PROSITE" id="PS50850"/>
    </source>
</evidence>
<feature type="transmembrane region" description="Helical" evidence="6">
    <location>
        <begin position="732"/>
        <end position="751"/>
    </location>
</feature>
<evidence type="ECO:0000256" key="3">
    <source>
        <dbReference type="ARBA" id="ARBA00022679"/>
    </source>
</evidence>
<evidence type="ECO:0000256" key="2">
    <source>
        <dbReference type="ARBA" id="ARBA00010566"/>
    </source>
</evidence>
<comment type="subcellular location">
    <subcellularLocation>
        <location evidence="1">Membrane</location>
        <topology evidence="1">Multi-pass membrane protein</topology>
    </subcellularLocation>
</comment>
<feature type="region of interest" description="Disordered" evidence="5">
    <location>
        <begin position="908"/>
        <end position="969"/>
    </location>
</feature>
<sequence>MSSGILHITDSRTGVQYDVPVRRNAVSALDIKKIKAPGDGTDRADQVASGLRVHDPGLQNTTVVETAISFSDHERGLLLFRGHSLEQLWDSDFEDMLHLLVWASYPTGLQRDVLRRSLTEAMLAVPDTVKRTIQSLPGTSSPLSLIVAGLSAYLASNSDLIPASTDANLYRDSTENSDRAIVQTVAAYAVVFGLVSCHRKGVQFTPPAEGRTYLENLFMMAGMADPKTGRPDPVQLSCFRRFAMLNADHGMALAVFSALTTASSLTDPISCLIAAVTAAWGPLHFGATESAQRVLRQIGHPAKVPEYIARVKQGREKLFGYGHRSYKGIDPRVRPIQAILTDLDLTSNRLLKVAEHIETVASTDDFFRRRGLHPNADFYGNFVFTGLGFEPEMIPAAMLAQRIMGIMAHWREYMAPSYNPTIISIISSIIISIMANPSSQSPTEATALLPSQPYSVFTTNQKRLIILTAALASSFSPLSANIYYPALNSLAADLHVSNSQINLTITTYMLCQGLAPAFMGTFADQAGRRPAYIVCFAIYLVGNVALALQHSYAALLVLRAIQSCGSSGTVALASAVAADVITSAERGSYMAITSLGIILAPSLGPLLGGLLSQDTTKLTLPNPLSTLRLLFHRPTGLLLLANGIIFASYYAVTAGIPSQFQQIYHLNDLAIGLVFIPAGIGSLLSTTFNGLVVDWNYRRLKRHAGIPVERTRKQAPDHDHGTFPIERARLQVGGPMTILASLTILLYGPIIDAHPPLPLALALIFTICFAITAAYNILNVLIVDLHYSTPATAMAANNLVRCFLGAAATGAVHPMILAWGNGATYVMFYPLLLLLVVFPLLVPAQIDLPTFDQTLYLKYPNTPWVNPGDDLLMSETHPLPYLSTHNLSQNTTYLLLFLDLDVIYGQSSTHPQPSKPHTQTLPPRKPKPTPISTSTPTPTPTSPPTPPPSHLTPKPRPSPSPNASYIAPRPPPASHHRYVYLLFEQPDTYVFPTCFNHIFPPTAEARAGFDTRQFVEVARLGGPVAGNWFYVVNDQVGSGGGGGGGFMGGMGVEMGVEGSDERERERERERPGVRPGMGPGMATSRPGFTTTTTFPDSNNSNNNSTRTETETETQRTSPTTTSLWSAPCTPANIIIITPPSRPSRNRHIPG</sequence>
<feature type="domain" description="Major facilitator superfamily (MFS) profile" evidence="7">
    <location>
        <begin position="465"/>
        <end position="847"/>
    </location>
</feature>
<dbReference type="PROSITE" id="PS50850">
    <property type="entry name" value="MFS"/>
    <property type="match status" value="1"/>
</dbReference>
<dbReference type="OrthoDB" id="435022at2759"/>
<keyword evidence="6" id="KW-1133">Transmembrane helix</keyword>
<dbReference type="PANTHER" id="PTHR11739:SF4">
    <property type="entry name" value="CITRATE SYNTHASE, PEROXISOMAL"/>
    <property type="match status" value="1"/>
</dbReference>
<evidence type="ECO:0000256" key="5">
    <source>
        <dbReference type="SAM" id="MobiDB-lite"/>
    </source>
</evidence>
<dbReference type="GO" id="GO:0006099">
    <property type="term" value="P:tricarboxylic acid cycle"/>
    <property type="evidence" value="ECO:0007669"/>
    <property type="project" value="TreeGrafter"/>
</dbReference>
<feature type="compositionally biased region" description="Pro residues" evidence="5">
    <location>
        <begin position="937"/>
        <end position="960"/>
    </location>
</feature>
<feature type="transmembrane region" description="Helical" evidence="6">
    <location>
        <begin position="589"/>
        <end position="611"/>
    </location>
</feature>
<feature type="compositionally biased region" description="Low complexity" evidence="5">
    <location>
        <begin position="1083"/>
        <end position="1106"/>
    </location>
</feature>
<evidence type="ECO:0000256" key="6">
    <source>
        <dbReference type="SAM" id="Phobius"/>
    </source>
</evidence>
<dbReference type="Gene3D" id="1.10.230.10">
    <property type="entry name" value="Cytochrome P450-Terp, domain 2"/>
    <property type="match status" value="1"/>
</dbReference>
<dbReference type="PRINTS" id="PR00143">
    <property type="entry name" value="CITRTSNTHASE"/>
</dbReference>
<protein>
    <recommendedName>
        <fullName evidence="4">Citrate synthase</fullName>
    </recommendedName>
</protein>
<name>A0A317WUU2_9EURO</name>
<comment type="caution">
    <text evidence="8">The sequence shown here is derived from an EMBL/GenBank/DDBJ whole genome shotgun (WGS) entry which is preliminary data.</text>
</comment>
<feature type="transmembrane region" description="Helical" evidence="6">
    <location>
        <begin position="505"/>
        <end position="523"/>
    </location>
</feature>
<dbReference type="SUPFAM" id="SSF48256">
    <property type="entry name" value="Citrate synthase"/>
    <property type="match status" value="1"/>
</dbReference>